<evidence type="ECO:0000313" key="2">
    <source>
        <dbReference type="EMBL" id="MCU7378130.1"/>
    </source>
</evidence>
<evidence type="ECO:0000256" key="1">
    <source>
        <dbReference type="SAM" id="MobiDB-lite"/>
    </source>
</evidence>
<sequence length="126" mass="14126">MIKIIKGTFGLYKDGVVVGITKDNGPISIDPEREKELIELGIAEMVHDADIMEEGFEISQEYLDGLNLTQLKEFASNFDIKYKAGTKKTVFVQEILDFLDKEAEAHEKIAESDEETPGFDPEDAVQ</sequence>
<gene>
    <name evidence="2" type="ORF">OBO34_07155</name>
</gene>
<protein>
    <recommendedName>
        <fullName evidence="4">Rho termination factor N-terminal domain-containing protein</fullName>
    </recommendedName>
</protein>
<proteinExistence type="predicted"/>
<evidence type="ECO:0008006" key="4">
    <source>
        <dbReference type="Google" id="ProtNLM"/>
    </source>
</evidence>
<name>A0A9J6QQ53_9FIRM</name>
<reference evidence="2" key="1">
    <citation type="submission" date="2022-09" db="EMBL/GenBank/DDBJ databases">
        <title>Culturomic study of gut microbiota in children with autism spectrum disorder.</title>
        <authorList>
            <person name="Efimov B.A."/>
            <person name="Chaplin A.V."/>
            <person name="Sokolova S.R."/>
            <person name="Pikina A.P."/>
            <person name="Korzhanova M."/>
            <person name="Belova V."/>
            <person name="Korostin D."/>
        </authorList>
    </citation>
    <scope>NUCLEOTIDE SEQUENCE</scope>
    <source>
        <strain evidence="2">ASD5510</strain>
    </source>
</reference>
<organism evidence="2 3">
    <name type="scientific">Hominibacterium faecale</name>
    <dbReference type="NCBI Taxonomy" id="2839743"/>
    <lineage>
        <taxon>Bacteria</taxon>
        <taxon>Bacillati</taxon>
        <taxon>Bacillota</taxon>
        <taxon>Clostridia</taxon>
        <taxon>Peptostreptococcales</taxon>
        <taxon>Anaerovoracaceae</taxon>
        <taxon>Hominibacterium</taxon>
    </lineage>
</organism>
<evidence type="ECO:0000313" key="3">
    <source>
        <dbReference type="Proteomes" id="UP001065549"/>
    </source>
</evidence>
<dbReference type="EMBL" id="JAOSHN010000002">
    <property type="protein sequence ID" value="MCU7378130.1"/>
    <property type="molecule type" value="Genomic_DNA"/>
</dbReference>
<feature type="compositionally biased region" description="Acidic residues" evidence="1">
    <location>
        <begin position="112"/>
        <end position="126"/>
    </location>
</feature>
<accession>A0A9J6QQ53</accession>
<dbReference type="AlphaFoldDB" id="A0A9J6QQ53"/>
<comment type="caution">
    <text evidence="2">The sequence shown here is derived from an EMBL/GenBank/DDBJ whole genome shotgun (WGS) entry which is preliminary data.</text>
</comment>
<feature type="region of interest" description="Disordered" evidence="1">
    <location>
        <begin position="106"/>
        <end position="126"/>
    </location>
</feature>
<dbReference type="RefSeq" id="WP_269478443.1">
    <property type="nucleotide sequence ID" value="NZ_JAOSHN010000002.1"/>
</dbReference>
<keyword evidence="3" id="KW-1185">Reference proteome</keyword>
<dbReference type="Proteomes" id="UP001065549">
    <property type="component" value="Unassembled WGS sequence"/>
</dbReference>